<evidence type="ECO:0000256" key="3">
    <source>
        <dbReference type="ARBA" id="ARBA00022692"/>
    </source>
</evidence>
<dbReference type="InterPro" id="IPR051697">
    <property type="entry name" value="Patched_domain-protein"/>
</dbReference>
<dbReference type="AlphaFoldDB" id="A0A183ICC0"/>
<keyword evidence="4 7" id="KW-1133">Transmembrane helix</keyword>
<evidence type="ECO:0000256" key="5">
    <source>
        <dbReference type="ARBA" id="ARBA00023136"/>
    </source>
</evidence>
<dbReference type="OrthoDB" id="6510177at2759"/>
<evidence type="ECO:0000256" key="2">
    <source>
        <dbReference type="ARBA" id="ARBA00005585"/>
    </source>
</evidence>
<feature type="transmembrane region" description="Helical" evidence="7">
    <location>
        <begin position="91"/>
        <end position="110"/>
    </location>
</feature>
<keyword evidence="6" id="KW-0325">Glycoprotein</keyword>
<dbReference type="GO" id="GO:0018996">
    <property type="term" value="P:molting cycle, collagen and cuticulin-based cuticle"/>
    <property type="evidence" value="ECO:0007669"/>
    <property type="project" value="TreeGrafter"/>
</dbReference>
<dbReference type="PANTHER" id="PTHR10796">
    <property type="entry name" value="PATCHED-RELATED"/>
    <property type="match status" value="1"/>
</dbReference>
<evidence type="ECO:0000259" key="8">
    <source>
        <dbReference type="PROSITE" id="PS50156"/>
    </source>
</evidence>
<reference evidence="11" key="1">
    <citation type="submission" date="2016-06" db="UniProtKB">
        <authorList>
            <consortium name="WormBaseParasite"/>
        </authorList>
    </citation>
    <scope>IDENTIFICATION</scope>
</reference>
<dbReference type="GO" id="GO:0005886">
    <property type="term" value="C:plasma membrane"/>
    <property type="evidence" value="ECO:0007669"/>
    <property type="project" value="TreeGrafter"/>
</dbReference>
<keyword evidence="3 7" id="KW-0812">Transmembrane</keyword>
<dbReference type="GO" id="GO:0030659">
    <property type="term" value="C:cytoplasmic vesicle membrane"/>
    <property type="evidence" value="ECO:0007669"/>
    <property type="project" value="TreeGrafter"/>
</dbReference>
<dbReference type="InterPro" id="IPR000731">
    <property type="entry name" value="SSD"/>
</dbReference>
<feature type="transmembrane region" description="Helical" evidence="7">
    <location>
        <begin position="516"/>
        <end position="538"/>
    </location>
</feature>
<dbReference type="EMBL" id="UZAM01006766">
    <property type="protein sequence ID" value="VDO93769.1"/>
    <property type="molecule type" value="Genomic_DNA"/>
</dbReference>
<reference evidence="9 10" key="2">
    <citation type="submission" date="2018-11" db="EMBL/GenBank/DDBJ databases">
        <authorList>
            <consortium name="Pathogen Informatics"/>
        </authorList>
    </citation>
    <scope>NUCLEOTIDE SEQUENCE [LARGE SCALE GENOMIC DNA]</scope>
</reference>
<feature type="transmembrane region" description="Helical" evidence="7">
    <location>
        <begin position="290"/>
        <end position="311"/>
    </location>
</feature>
<feature type="transmembrane region" description="Helical" evidence="7">
    <location>
        <begin position="618"/>
        <end position="639"/>
    </location>
</feature>
<evidence type="ECO:0000313" key="10">
    <source>
        <dbReference type="Proteomes" id="UP000270296"/>
    </source>
</evidence>
<gene>
    <name evidence="9" type="ORF">SBAD_LOCUS1264</name>
</gene>
<dbReference type="PANTHER" id="PTHR10796:SF92">
    <property type="entry name" value="PATCHED-RELATED, ISOFORM A"/>
    <property type="match status" value="1"/>
</dbReference>
<feature type="transmembrane region" description="Helical" evidence="7">
    <location>
        <begin position="122"/>
        <end position="145"/>
    </location>
</feature>
<dbReference type="GO" id="GO:0006897">
    <property type="term" value="P:endocytosis"/>
    <property type="evidence" value="ECO:0007669"/>
    <property type="project" value="TreeGrafter"/>
</dbReference>
<proteinExistence type="inferred from homology"/>
<protein>
    <submittedName>
        <fullName evidence="11">SSD domain-containing protein</fullName>
    </submittedName>
</protein>
<dbReference type="Gene3D" id="1.20.1640.10">
    <property type="entry name" value="Multidrug efflux transporter AcrB transmembrane domain"/>
    <property type="match status" value="2"/>
</dbReference>
<accession>A0A183ICC0</accession>
<name>A0A183ICC0_9BILA</name>
<dbReference type="PROSITE" id="PS50156">
    <property type="entry name" value="SSD"/>
    <property type="match status" value="1"/>
</dbReference>
<comment type="subcellular location">
    <subcellularLocation>
        <location evidence="1">Membrane</location>
        <topology evidence="1">Multi-pass membrane protein</topology>
    </subcellularLocation>
</comment>
<evidence type="ECO:0000256" key="7">
    <source>
        <dbReference type="SAM" id="Phobius"/>
    </source>
</evidence>
<evidence type="ECO:0000256" key="4">
    <source>
        <dbReference type="ARBA" id="ARBA00022989"/>
    </source>
</evidence>
<organism evidence="11">
    <name type="scientific">Soboliphyme baturini</name>
    <dbReference type="NCBI Taxonomy" id="241478"/>
    <lineage>
        <taxon>Eukaryota</taxon>
        <taxon>Metazoa</taxon>
        <taxon>Ecdysozoa</taxon>
        <taxon>Nematoda</taxon>
        <taxon>Enoplea</taxon>
        <taxon>Dorylaimia</taxon>
        <taxon>Dioctophymatida</taxon>
        <taxon>Dioctophymatoidea</taxon>
        <taxon>Soboliphymatidae</taxon>
        <taxon>Soboliphyme</taxon>
    </lineage>
</organism>
<dbReference type="WBParaSite" id="SBAD_0000131901-mRNA-1">
    <property type="protein sequence ID" value="SBAD_0000131901-mRNA-1"/>
    <property type="gene ID" value="SBAD_0000131901"/>
</dbReference>
<keyword evidence="10" id="KW-1185">Reference proteome</keyword>
<feature type="transmembrane region" description="Helical" evidence="7">
    <location>
        <begin position="194"/>
        <end position="212"/>
    </location>
</feature>
<dbReference type="Proteomes" id="UP000270296">
    <property type="component" value="Unassembled WGS sequence"/>
</dbReference>
<keyword evidence="5 7" id="KW-0472">Membrane</keyword>
<dbReference type="SUPFAM" id="SSF82866">
    <property type="entry name" value="Multidrug efflux transporter AcrB transmembrane domain"/>
    <property type="match status" value="2"/>
</dbReference>
<feature type="domain" description="SSD" evidence="8">
    <location>
        <begin position="90"/>
        <end position="247"/>
    </location>
</feature>
<dbReference type="Pfam" id="PF02460">
    <property type="entry name" value="Patched"/>
    <property type="match status" value="1"/>
</dbReference>
<comment type="similarity">
    <text evidence="2">Belongs to the patched family.</text>
</comment>
<sequence>MDGLQVNPNFRFTFPCMEVFGMKVNLENNLGGVEEYRNGTVKAHFNGREGEVIADLGNYIQRRLHNTSFMHVFMNTDLFNEDIRKNMSGSLPYFAISVVLVTLFILVSTGDRNPVRSKSLEGALGSLCSIMAVISAFGLLCYLDVPFNPLVSVTPFMALAIGMDDTFLTINAWQQTDPRLTPKERLQKTISESASAVTVTSLTDIALFSIGTMTDTLAIKGFSIYTAVTMAFDFLYQITFFAGVILLSGEREYRNQKNLFSKHSPPSLTMDMLFREYYAPVLNNRWARRLSVVAFIVYLLISFWGCCHLQVDMNVSMLLRDDSPLKPYFYYKYNFERTVVTVTVHVQRPPDLTSEEDVDNFMGLVTLLESHKFSRGADTSLLWLKDYLRFIEIDTVRSADPYERFEEFLNMFQYQTYAPDIRWYKNESGKIVIGRFQFQSYYNTSGHWSKMTDLLKQLRVQIKKYDKYDVSIFIPDNAMWDLVIGCPDNTIQTVGIGIFCMIFMSAFFIPNYDSIFWVSLTLASMDLGVIGFLSLWGVTLNPVSVINIIMSLDFPVEYATHICHCYYKLEESNADEKIKLTLGKVGWSILQGGLTALAAALPLGLVRSYMIRIFFRTIVLVVSIGMLHALLWLPIFLAVTARREAVRTGVQKQKPKAR</sequence>
<feature type="transmembrane region" description="Helical" evidence="7">
    <location>
        <begin position="224"/>
        <end position="247"/>
    </location>
</feature>
<evidence type="ECO:0000313" key="11">
    <source>
        <dbReference type="WBParaSite" id="SBAD_0000131901-mRNA-1"/>
    </source>
</evidence>
<evidence type="ECO:0000256" key="6">
    <source>
        <dbReference type="ARBA" id="ARBA00023180"/>
    </source>
</evidence>
<feature type="transmembrane region" description="Helical" evidence="7">
    <location>
        <begin position="151"/>
        <end position="173"/>
    </location>
</feature>
<evidence type="ECO:0000256" key="1">
    <source>
        <dbReference type="ARBA" id="ARBA00004141"/>
    </source>
</evidence>
<feature type="transmembrane region" description="Helical" evidence="7">
    <location>
        <begin position="491"/>
        <end position="509"/>
    </location>
</feature>
<feature type="transmembrane region" description="Helical" evidence="7">
    <location>
        <begin position="585"/>
        <end position="606"/>
    </location>
</feature>
<dbReference type="InterPro" id="IPR003392">
    <property type="entry name" value="PTHD_SSD"/>
</dbReference>
<evidence type="ECO:0000313" key="9">
    <source>
        <dbReference type="EMBL" id="VDO93769.1"/>
    </source>
</evidence>